<evidence type="ECO:0000313" key="5">
    <source>
        <dbReference type="Proteomes" id="UP001241656"/>
    </source>
</evidence>
<keyword evidence="1" id="KW-0378">Hydrolase</keyword>
<name>A0ABY8RCV5_9FLAO</name>
<dbReference type="InterPro" id="IPR029058">
    <property type="entry name" value="AB_hydrolase_fold"/>
</dbReference>
<organism evidence="4 5">
    <name type="scientific">Chryseobacterium gotjawalense</name>
    <dbReference type="NCBI Taxonomy" id="3042315"/>
    <lineage>
        <taxon>Bacteria</taxon>
        <taxon>Pseudomonadati</taxon>
        <taxon>Bacteroidota</taxon>
        <taxon>Flavobacteriia</taxon>
        <taxon>Flavobacteriales</taxon>
        <taxon>Weeksellaceae</taxon>
        <taxon>Chryseobacterium group</taxon>
        <taxon>Chryseobacterium</taxon>
    </lineage>
</organism>
<dbReference type="Proteomes" id="UP001241656">
    <property type="component" value="Chromosome"/>
</dbReference>
<sequence>MKATKIFFAGIFLMALVSLKAQPNAQDSAYLKKTLHYQNYFTSRIVAVSADLNYFVVNQRNDYGKNEFLLRDILKNTSQSLPLRNAYDFIDNRYLVASTQSEQVTFVDLKKGKHTTIEGNFFVHLSKFTKKVILTDRKNEALKVYSNDGKLLLHLNGILDTGFEDDHGLLLARSKDQCIVVDMANMQQKSIDISSILQMGISKESVYALVQKNDDIQLVEWAWKINKIKRNTLRISVPYEVSSRLGNALKVREGRYLVLNLHKNFDKKKGLADINYSNQPLQYPLALKQMAIYDLQSQKWSRFPTVKDEGFVADFISEKGDFVQYKYFNDYVDTLSNPKRNITLFSPYGIKVSETKNPYVYKINRVYDGSQEVMLFFEDEKWQIQDFLKNRTYDADLPKGLKWHTEIYGELSDQPITAALRTSVPGKYLITGEHDLFLLDLHSNASQQITFGSREGLQYQVVTDLGPEKREVINLEKDILVTFFNKKNYRSGLAYLKSKGKPVVITEGKFRINKVFQRNEDLLFSTEFYNQPTQIYKYSKRKLEEVGQAQKDNSEALTLKVKIFEYMSRGKKLEAALLYPKNYNPTEKYPMIVNVYENMAREALRYEIPSLENSAGFNNRHFVEQGYFVLLPQIDQEVGNLGQSLTKSMENVVELTLRKANINNEKVAVRGTSFGGYGATYLMGSSKLFRTAIAGVAPVDLARAALTIRKMDGMPDFDRTAQQQFVINANVFTDWKKYLENSPIYKLPNVTQPILLWGGKEDTNVAPEQPMSYFLGLKRLGKDGIFLRYPDEGHVLGNKENKTDLTLKSWQWLDYYLKDKAPADWMLPMLMKEAPE</sequence>
<gene>
    <name evidence="4" type="ORF">QGN23_00600</name>
</gene>
<evidence type="ECO:0000256" key="1">
    <source>
        <dbReference type="ARBA" id="ARBA00022801"/>
    </source>
</evidence>
<dbReference type="EMBL" id="CP124855">
    <property type="protein sequence ID" value="WHF51793.1"/>
    <property type="molecule type" value="Genomic_DNA"/>
</dbReference>
<dbReference type="RefSeq" id="WP_282905117.1">
    <property type="nucleotide sequence ID" value="NZ_CP124855.1"/>
</dbReference>
<keyword evidence="2" id="KW-0732">Signal</keyword>
<reference evidence="4 5" key="1">
    <citation type="submission" date="2023-05" db="EMBL/GenBank/DDBJ databases">
        <title>Genomic insight into Chryseobacterium sp. wdc7 isolated forest soil (Gotjawal).</title>
        <authorList>
            <person name="Park S.-J."/>
        </authorList>
    </citation>
    <scope>NUCLEOTIDE SEQUENCE [LARGE SCALE GENOMIC DNA]</scope>
    <source>
        <strain evidence="5">wdc7</strain>
    </source>
</reference>
<protein>
    <submittedName>
        <fullName evidence="4">Prolyl oligopeptidase family serine peptidase</fullName>
    </submittedName>
</protein>
<accession>A0ABY8RCV5</accession>
<dbReference type="Gene3D" id="3.40.50.1820">
    <property type="entry name" value="alpha/beta hydrolase"/>
    <property type="match status" value="1"/>
</dbReference>
<proteinExistence type="predicted"/>
<feature type="chain" id="PRO_5045898164" evidence="2">
    <location>
        <begin position="26"/>
        <end position="836"/>
    </location>
</feature>
<dbReference type="SUPFAM" id="SSF53474">
    <property type="entry name" value="alpha/beta-Hydrolases"/>
    <property type="match status" value="1"/>
</dbReference>
<dbReference type="PANTHER" id="PTHR42776">
    <property type="entry name" value="SERINE PEPTIDASE S9 FAMILY MEMBER"/>
    <property type="match status" value="1"/>
</dbReference>
<dbReference type="Pfam" id="PF00326">
    <property type="entry name" value="Peptidase_S9"/>
    <property type="match status" value="1"/>
</dbReference>
<dbReference type="PANTHER" id="PTHR42776:SF4">
    <property type="entry name" value="ACYLAMINO-ACID-RELEASING ENZYME"/>
    <property type="match status" value="1"/>
</dbReference>
<feature type="domain" description="Peptidase S9 prolyl oligopeptidase catalytic" evidence="3">
    <location>
        <begin position="640"/>
        <end position="819"/>
    </location>
</feature>
<evidence type="ECO:0000259" key="3">
    <source>
        <dbReference type="Pfam" id="PF00326"/>
    </source>
</evidence>
<keyword evidence="5" id="KW-1185">Reference proteome</keyword>
<evidence type="ECO:0000256" key="2">
    <source>
        <dbReference type="SAM" id="SignalP"/>
    </source>
</evidence>
<dbReference type="InterPro" id="IPR001375">
    <property type="entry name" value="Peptidase_S9_cat"/>
</dbReference>
<feature type="signal peptide" evidence="2">
    <location>
        <begin position="1"/>
        <end position="25"/>
    </location>
</feature>
<evidence type="ECO:0000313" key="4">
    <source>
        <dbReference type="EMBL" id="WHF51793.1"/>
    </source>
</evidence>